<evidence type="ECO:0000313" key="3">
    <source>
        <dbReference type="Proteomes" id="UP000054937"/>
    </source>
</evidence>
<protein>
    <submittedName>
        <fullName evidence="2">Uncharacterized protein</fullName>
    </submittedName>
</protein>
<dbReference type="Proteomes" id="UP000054937">
    <property type="component" value="Unassembled WGS sequence"/>
</dbReference>
<evidence type="ECO:0000313" key="2">
    <source>
        <dbReference type="EMBL" id="KRX10299.1"/>
    </source>
</evidence>
<organism evidence="2 3">
    <name type="scientific">Pseudocohnilembus persalinus</name>
    <name type="common">Ciliate</name>
    <dbReference type="NCBI Taxonomy" id="266149"/>
    <lineage>
        <taxon>Eukaryota</taxon>
        <taxon>Sar</taxon>
        <taxon>Alveolata</taxon>
        <taxon>Ciliophora</taxon>
        <taxon>Intramacronucleata</taxon>
        <taxon>Oligohymenophorea</taxon>
        <taxon>Scuticociliatia</taxon>
        <taxon>Philasterida</taxon>
        <taxon>Pseudocohnilembidae</taxon>
        <taxon>Pseudocohnilembus</taxon>
    </lineage>
</organism>
<proteinExistence type="predicted"/>
<name>A0A0V0R758_PSEPJ</name>
<gene>
    <name evidence="2" type="ORF">PPERSA_09683</name>
</gene>
<feature type="compositionally biased region" description="Polar residues" evidence="1">
    <location>
        <begin position="75"/>
        <end position="86"/>
    </location>
</feature>
<dbReference type="OrthoDB" id="303704at2759"/>
<reference evidence="2 3" key="1">
    <citation type="journal article" date="2015" name="Sci. Rep.">
        <title>Genome of the facultative scuticociliatosis pathogen Pseudocohnilembus persalinus provides insight into its virulence through horizontal gene transfer.</title>
        <authorList>
            <person name="Xiong J."/>
            <person name="Wang G."/>
            <person name="Cheng J."/>
            <person name="Tian M."/>
            <person name="Pan X."/>
            <person name="Warren A."/>
            <person name="Jiang C."/>
            <person name="Yuan D."/>
            <person name="Miao W."/>
        </authorList>
    </citation>
    <scope>NUCLEOTIDE SEQUENCE [LARGE SCALE GENOMIC DNA]</scope>
    <source>
        <strain evidence="2">36N120E</strain>
    </source>
</reference>
<keyword evidence="3" id="KW-1185">Reference proteome</keyword>
<dbReference type="EMBL" id="LDAU01000032">
    <property type="protein sequence ID" value="KRX10299.1"/>
    <property type="molecule type" value="Genomic_DNA"/>
</dbReference>
<dbReference type="AlphaFoldDB" id="A0A0V0R758"/>
<sequence length="212" mass="24655">MKIIEDIIEEVNQEIKTKAPYAMRKYQKINSTIRDSLIHKIIQEDKSIKQAAQEVNINYSSAKSILNQYRKKKGAQTTNSTENQIRQQEHETDSQQTFDNEHKELQNFFSEPQQQIGSKTVSIENFTSLNKSLNLKPSPKTLDVSVEISNNNKIQKENFKQEQKKPQSLNLPQLPALVHKKTENKITSKQNYNKILDFVSFPKFEGEIMKEE</sequence>
<comment type="caution">
    <text evidence="2">The sequence shown here is derived from an EMBL/GenBank/DDBJ whole genome shotgun (WGS) entry which is preliminary data.</text>
</comment>
<feature type="region of interest" description="Disordered" evidence="1">
    <location>
        <begin position="70"/>
        <end position="97"/>
    </location>
</feature>
<feature type="compositionally biased region" description="Basic and acidic residues" evidence="1">
    <location>
        <begin position="87"/>
        <end position="97"/>
    </location>
</feature>
<evidence type="ECO:0000256" key="1">
    <source>
        <dbReference type="SAM" id="MobiDB-lite"/>
    </source>
</evidence>
<accession>A0A0V0R758</accession>
<dbReference type="InParanoid" id="A0A0V0R758"/>